<name>E3USK9_ENTFC</name>
<dbReference type="SUPFAM" id="SSF52518">
    <property type="entry name" value="Thiamin diphosphate-binding fold (THDP-binding)"/>
    <property type="match status" value="2"/>
</dbReference>
<keyword evidence="7" id="KW-0614">Plasmid</keyword>
<sequence>MRQSLQNKAGGRKFMPKTLRLTTAQALVKYLNQQFLIVDDQKLPFVKGIFHIFGHGNVLGLGQALSQNPGHLEIYQGKNEQGMGQAAVSFAKEKLRRQIFAVTTSVGPGAANLVTVAGTALANNLPVLLLPGDTFASRQPDPVLQQVEHFHGQGITTNDALKPLSRYWDRIERPEQLMSALTRAFEVLTDPVTAGPVTICLPQDVEGEAYDYPEDFFNEKVHYFDRRLATDRELSEAVKLIERSLKPVIIVGGGAKYSEAGSALKRFSEKHKIPLVETQAGKSTVVADFPLNFGGVGVTGGAPANRLVKEADLVIGLGTRYTDFTTASKTAFDKDQTTFLNINVSRMQSYKMNGVSVVADAKTALLQIESELDDLYQTQYGDLLTSVTRDWQNERERLANLNYHDADFEMEIKNHFGAEKLANYAQQLTTELTQTAALIKINQSLPLDSIVVGAAGSLPGDMQRLWKAKTVHSYNMEYGYSTMGYEVAGAYGAKIAHPDKEVFAFVGDGSFHMLHSELLSSIQYGKKINVLLFDNSGYGCINNLQMGNGMPSFGTELTDYHEEIMTVDFAKIAEAYGAVAYNVGNMSELEKSLAEIAESDRSTLIHIKVLPKTMTDGYDSWWNTGIAEVTADGSTEKVLAEKEEKLAGAFQY</sequence>
<dbReference type="InterPro" id="IPR011766">
    <property type="entry name" value="TPP_enzyme_TPP-bd"/>
</dbReference>
<keyword evidence="7" id="KW-0670">Pyruvate</keyword>
<keyword evidence="2 3" id="KW-0786">Thiamine pyrophosphate</keyword>
<feature type="domain" description="Thiamine pyrophosphate enzyme central" evidence="4">
    <location>
        <begin position="235"/>
        <end position="367"/>
    </location>
</feature>
<dbReference type="InterPro" id="IPR045229">
    <property type="entry name" value="TPP_enz"/>
</dbReference>
<organism evidence="7">
    <name type="scientific">Enterococcus faecium</name>
    <name type="common">Streptococcus faecium</name>
    <dbReference type="NCBI Taxonomy" id="1352"/>
    <lineage>
        <taxon>Bacteria</taxon>
        <taxon>Bacillati</taxon>
        <taxon>Bacillota</taxon>
        <taxon>Bacilli</taxon>
        <taxon>Lactobacillales</taxon>
        <taxon>Enterococcaceae</taxon>
        <taxon>Enterococcus</taxon>
    </lineage>
</organism>
<dbReference type="EMBL" id="HM565176">
    <property type="protein sequence ID" value="ADO66836.1"/>
    <property type="molecule type" value="Genomic_DNA"/>
</dbReference>
<protein>
    <submittedName>
        <fullName evidence="7">Pyruvate decarboxylase</fullName>
    </submittedName>
</protein>
<evidence type="ECO:0000256" key="3">
    <source>
        <dbReference type="RuleBase" id="RU362132"/>
    </source>
</evidence>
<dbReference type="AlphaFoldDB" id="E3USK9"/>
<dbReference type="Pfam" id="PF02776">
    <property type="entry name" value="TPP_enzyme_N"/>
    <property type="match status" value="1"/>
</dbReference>
<gene>
    <name evidence="7" type="ORF">pLG1-0136</name>
</gene>
<evidence type="ECO:0000259" key="6">
    <source>
        <dbReference type="Pfam" id="PF02776"/>
    </source>
</evidence>
<dbReference type="PANTHER" id="PTHR18968:SF9">
    <property type="entry name" value="3D-(3,5_4)-TRIHYDROXYCYCLOHEXANE-1,2-DIONE HYDROLASE"/>
    <property type="match status" value="1"/>
</dbReference>
<dbReference type="GO" id="GO:0050660">
    <property type="term" value="F:flavin adenine dinucleotide binding"/>
    <property type="evidence" value="ECO:0007669"/>
    <property type="project" value="TreeGrafter"/>
</dbReference>
<evidence type="ECO:0000313" key="7">
    <source>
        <dbReference type="EMBL" id="ADO66836.1"/>
    </source>
</evidence>
<evidence type="ECO:0000259" key="4">
    <source>
        <dbReference type="Pfam" id="PF00205"/>
    </source>
</evidence>
<dbReference type="GO" id="GO:0005948">
    <property type="term" value="C:acetolactate synthase complex"/>
    <property type="evidence" value="ECO:0007669"/>
    <property type="project" value="TreeGrafter"/>
</dbReference>
<comment type="similarity">
    <text evidence="1 3">Belongs to the TPP enzyme family.</text>
</comment>
<accession>E3USK9</accession>
<evidence type="ECO:0000256" key="2">
    <source>
        <dbReference type="ARBA" id="ARBA00023052"/>
    </source>
</evidence>
<geneLocation type="plasmid" evidence="7">
    <name>pLG1</name>
</geneLocation>
<dbReference type="GO" id="GO:0019310">
    <property type="term" value="P:inositol catabolic process"/>
    <property type="evidence" value="ECO:0007669"/>
    <property type="project" value="InterPro"/>
</dbReference>
<dbReference type="GO" id="GO:0016823">
    <property type="term" value="F:hydrolase activity, acting on acid carbon-carbon bonds, in ketonic substances"/>
    <property type="evidence" value="ECO:0007669"/>
    <property type="project" value="InterPro"/>
</dbReference>
<dbReference type="InterPro" id="IPR012000">
    <property type="entry name" value="Thiamin_PyroP_enz_cen_dom"/>
</dbReference>
<evidence type="ECO:0000259" key="5">
    <source>
        <dbReference type="Pfam" id="PF02775"/>
    </source>
</evidence>
<dbReference type="SUPFAM" id="SSF52467">
    <property type="entry name" value="DHS-like NAD/FAD-binding domain"/>
    <property type="match status" value="1"/>
</dbReference>
<feature type="domain" description="Thiamine pyrophosphate enzyme TPP-binding" evidence="5">
    <location>
        <begin position="455"/>
        <end position="607"/>
    </location>
</feature>
<dbReference type="NCBIfam" id="TIGR04377">
    <property type="entry name" value="myo_inos_iolD"/>
    <property type="match status" value="1"/>
</dbReference>
<proteinExistence type="inferred from homology"/>
<dbReference type="Gene3D" id="3.40.50.1220">
    <property type="entry name" value="TPP-binding domain"/>
    <property type="match status" value="1"/>
</dbReference>
<feature type="domain" description="Thiamine pyrophosphate enzyme N-terminal TPP-binding" evidence="6">
    <location>
        <begin position="49"/>
        <end position="146"/>
    </location>
</feature>
<evidence type="ECO:0000256" key="1">
    <source>
        <dbReference type="ARBA" id="ARBA00007812"/>
    </source>
</evidence>
<dbReference type="InterPro" id="IPR030817">
    <property type="entry name" value="Myo_inos_IolD"/>
</dbReference>
<dbReference type="GO" id="GO:0009097">
    <property type="term" value="P:isoleucine biosynthetic process"/>
    <property type="evidence" value="ECO:0007669"/>
    <property type="project" value="TreeGrafter"/>
</dbReference>
<dbReference type="Pfam" id="PF00205">
    <property type="entry name" value="TPP_enzyme_M"/>
    <property type="match status" value="1"/>
</dbReference>
<dbReference type="InterPro" id="IPR012001">
    <property type="entry name" value="Thiamin_PyroP_enz_TPP-bd_dom"/>
</dbReference>
<dbReference type="GO" id="GO:0000287">
    <property type="term" value="F:magnesium ion binding"/>
    <property type="evidence" value="ECO:0007669"/>
    <property type="project" value="InterPro"/>
</dbReference>
<dbReference type="InterPro" id="IPR029061">
    <property type="entry name" value="THDP-binding"/>
</dbReference>
<dbReference type="GO" id="GO:0009099">
    <property type="term" value="P:L-valine biosynthetic process"/>
    <property type="evidence" value="ECO:0007669"/>
    <property type="project" value="TreeGrafter"/>
</dbReference>
<dbReference type="PANTHER" id="PTHR18968">
    <property type="entry name" value="THIAMINE PYROPHOSPHATE ENZYMES"/>
    <property type="match status" value="1"/>
</dbReference>
<dbReference type="GO" id="GO:0030976">
    <property type="term" value="F:thiamine pyrophosphate binding"/>
    <property type="evidence" value="ECO:0007669"/>
    <property type="project" value="InterPro"/>
</dbReference>
<dbReference type="InterPro" id="IPR029035">
    <property type="entry name" value="DHS-like_NAD/FAD-binding_dom"/>
</dbReference>
<dbReference type="Gene3D" id="3.40.50.970">
    <property type="match status" value="2"/>
</dbReference>
<reference evidence="7" key="1">
    <citation type="journal article" date="2011" name="Int. J. Med. Microbiol.">
        <title>A multiresistance megaplasmid pLG1 bearing a hylEfm genomic island in hospital Enterococcus faecium isolates.</title>
        <authorList>
            <person name="Laverde Gomez J.A."/>
            <person name="van Schaik W."/>
            <person name="Freitas A.R."/>
            <person name="Coque T.M."/>
            <person name="Weaver K.E."/>
            <person name="Francia M.V."/>
            <person name="Witte W."/>
            <person name="Werner G."/>
        </authorList>
    </citation>
    <scope>NUCLEOTIDE SEQUENCE</scope>
    <source>
        <strain evidence="7">64/3xUW2774</strain>
        <plasmid evidence="7">pLG1</plasmid>
    </source>
</reference>
<dbReference type="GO" id="GO:0003984">
    <property type="term" value="F:acetolactate synthase activity"/>
    <property type="evidence" value="ECO:0007669"/>
    <property type="project" value="TreeGrafter"/>
</dbReference>
<dbReference type="CDD" id="cd07035">
    <property type="entry name" value="TPP_PYR_POX_like"/>
    <property type="match status" value="1"/>
</dbReference>
<dbReference type="Pfam" id="PF02775">
    <property type="entry name" value="TPP_enzyme_C"/>
    <property type="match status" value="1"/>
</dbReference>